<accession>A0A3D4SZY4</accession>
<feature type="transmembrane region" description="Helical" evidence="3">
    <location>
        <begin position="651"/>
        <end position="674"/>
    </location>
</feature>
<dbReference type="PANTHER" id="PTHR10566">
    <property type="entry name" value="CHAPERONE-ACTIVITY OF BC1 COMPLEX CABC1 -RELATED"/>
    <property type="match status" value="1"/>
</dbReference>
<sequence>MESSVLWIAVPVGVIVGAVALVVVTWLLANVMRRVLGVPVGWPRSIIVALLVSLATGGLVYLAVDQFFTDESGRHVSPGPAIILGGIALLWMLGLGAGVLTVLELIIPTGALPNPASWAMGLRDRRARNRRYRQVVAIFFRHGLTSSIPGLSRRPGHRHGRSGDGAGTSAASGDDRAAVRRAARHFREALEESGTTFVKLGQNLSTRDTLLPKEFTAELGRLTTSASPEPWEDIRAAMTESLGADPEDVFARVDHEPMAAASVAQVHRARLDDGTQVVLKVQRPGTREKVTRDTDILMRLCTWLDRSTDWGRDMGIRNIAAAFTESLTEELDYTVEAANMREISEAVHATKLVMPQVYDEYSSARLLVMDELDGTPLGDAAGELADLSAEDRRSLGDALMVSVMRQMMQYGVFQADPHQGNILLMRDQTWREQWSRSVGSLEISGGSEERRPVGLGMLDFGAVGHLDAADRQQLAAVFAAIEHGDARILTDALLGLMDRPEDLDERSLQRAVGAMLSRYRGGFAKGEGTALFSGLMSMMNDYRLGVPEAVASALRCLGELEGTLRLIQPDYPVIETARKEGSALVKEQFHPSNLRDAAEGVLMESLPMVRDLPRQLSGIVGDLKDGRLSVSMRMFRNPSDRSFLTNLLQQFTVAIVAGFCVLGGVVLIAFGTAGPVLTGDLTWHAAMGYVVLFAGFLMSLRTVAMVLFQRRR</sequence>
<dbReference type="EMBL" id="DQID01000226">
    <property type="protein sequence ID" value="HCT14846.1"/>
    <property type="molecule type" value="Genomic_DNA"/>
</dbReference>
<dbReference type="SUPFAM" id="SSF56112">
    <property type="entry name" value="Protein kinase-like (PK-like)"/>
    <property type="match status" value="1"/>
</dbReference>
<dbReference type="RefSeq" id="WP_273052077.1">
    <property type="nucleotide sequence ID" value="NZ_DAITTW010000029.1"/>
</dbReference>
<proteinExistence type="inferred from homology"/>
<feature type="transmembrane region" description="Helical" evidence="3">
    <location>
        <begin position="41"/>
        <end position="62"/>
    </location>
</feature>
<evidence type="ECO:0000313" key="5">
    <source>
        <dbReference type="EMBL" id="HCT14846.1"/>
    </source>
</evidence>
<dbReference type="STRING" id="863239.GCA_000213935_00096"/>
<feature type="transmembrane region" description="Helical" evidence="3">
    <location>
        <begin position="82"/>
        <end position="107"/>
    </location>
</feature>
<feature type="transmembrane region" description="Helical" evidence="3">
    <location>
        <begin position="686"/>
        <end position="708"/>
    </location>
</feature>
<dbReference type="Pfam" id="PF03109">
    <property type="entry name" value="ABC1"/>
    <property type="match status" value="1"/>
</dbReference>
<dbReference type="AlphaFoldDB" id="A0A3D4SZY4"/>
<keyword evidence="5" id="KW-0808">Transferase</keyword>
<feature type="domain" description="ABC1 atypical kinase-like" evidence="4">
    <location>
        <begin position="222"/>
        <end position="487"/>
    </location>
</feature>
<keyword evidence="5" id="KW-0418">Kinase</keyword>
<comment type="similarity">
    <text evidence="1">Belongs to the protein kinase superfamily. ADCK protein kinase family.</text>
</comment>
<feature type="transmembrane region" description="Helical" evidence="3">
    <location>
        <begin position="6"/>
        <end position="29"/>
    </location>
</feature>
<evidence type="ECO:0000256" key="3">
    <source>
        <dbReference type="SAM" id="Phobius"/>
    </source>
</evidence>
<evidence type="ECO:0000256" key="2">
    <source>
        <dbReference type="SAM" id="MobiDB-lite"/>
    </source>
</evidence>
<evidence type="ECO:0000313" key="6">
    <source>
        <dbReference type="Proteomes" id="UP000261739"/>
    </source>
</evidence>
<dbReference type="PANTHER" id="PTHR10566:SF113">
    <property type="entry name" value="PROTEIN ACTIVITY OF BC1 COMPLEX KINASE 7, CHLOROPLASTIC"/>
    <property type="match status" value="1"/>
</dbReference>
<protein>
    <submittedName>
        <fullName evidence="5">AarF/ABC1/UbiB kinase family protein</fullName>
    </submittedName>
</protein>
<dbReference type="InterPro" id="IPR050154">
    <property type="entry name" value="UbiB_kinase"/>
</dbReference>
<keyword evidence="3" id="KW-0472">Membrane</keyword>
<evidence type="ECO:0000259" key="4">
    <source>
        <dbReference type="Pfam" id="PF03109"/>
    </source>
</evidence>
<keyword evidence="3" id="KW-0812">Transmembrane</keyword>
<name>A0A3D4SZY4_9CORY</name>
<evidence type="ECO:0000256" key="1">
    <source>
        <dbReference type="ARBA" id="ARBA00009670"/>
    </source>
</evidence>
<feature type="region of interest" description="Disordered" evidence="2">
    <location>
        <begin position="149"/>
        <end position="177"/>
    </location>
</feature>
<dbReference type="GO" id="GO:0016301">
    <property type="term" value="F:kinase activity"/>
    <property type="evidence" value="ECO:0007669"/>
    <property type="project" value="UniProtKB-KW"/>
</dbReference>
<keyword evidence="3" id="KW-1133">Transmembrane helix</keyword>
<dbReference type="Proteomes" id="UP000261739">
    <property type="component" value="Unassembled WGS sequence"/>
</dbReference>
<dbReference type="InterPro" id="IPR011009">
    <property type="entry name" value="Kinase-like_dom_sf"/>
</dbReference>
<comment type="caution">
    <text evidence="5">The sequence shown here is derived from an EMBL/GenBank/DDBJ whole genome shotgun (WGS) entry which is preliminary data.</text>
</comment>
<dbReference type="InterPro" id="IPR004147">
    <property type="entry name" value="ABC1_dom"/>
</dbReference>
<dbReference type="CDD" id="cd05121">
    <property type="entry name" value="ABC1_ADCK3-like"/>
    <property type="match status" value="1"/>
</dbReference>
<organism evidence="5 6">
    <name type="scientific">Corynebacterium nuruki</name>
    <dbReference type="NCBI Taxonomy" id="1032851"/>
    <lineage>
        <taxon>Bacteria</taxon>
        <taxon>Bacillati</taxon>
        <taxon>Actinomycetota</taxon>
        <taxon>Actinomycetes</taxon>
        <taxon>Mycobacteriales</taxon>
        <taxon>Corynebacteriaceae</taxon>
        <taxon>Corynebacterium</taxon>
    </lineage>
</organism>
<reference evidence="5 6" key="1">
    <citation type="journal article" date="2018" name="Nat. Biotechnol.">
        <title>A standardized bacterial taxonomy based on genome phylogeny substantially revises the tree of life.</title>
        <authorList>
            <person name="Parks D.H."/>
            <person name="Chuvochina M."/>
            <person name="Waite D.W."/>
            <person name="Rinke C."/>
            <person name="Skarshewski A."/>
            <person name="Chaumeil P.A."/>
            <person name="Hugenholtz P."/>
        </authorList>
    </citation>
    <scope>NUCLEOTIDE SEQUENCE [LARGE SCALE GENOMIC DNA]</scope>
    <source>
        <strain evidence="5">UBA11247</strain>
    </source>
</reference>
<gene>
    <name evidence="5" type="ORF">DIW82_08700</name>
</gene>